<evidence type="ECO:0000256" key="3">
    <source>
        <dbReference type="ARBA" id="ARBA00022692"/>
    </source>
</evidence>
<sequence length="349" mass="38134">MFRILLPGLGLLLLGFLVGTLGLVEILQNLAVMGWSFFLVLLLAFGWHVTNSIAWSFAFPADAFRPRLVSLFMAKLAGEAVNQLTPLANLGGEPLKAYLLRQQSPTSRGLASVVINKTAQVFTGLAFTAVGLSLVISYWELPQSVPLAVRGGLGALFIAAALLLSVVWRKQRHLFSSLLGFVRRFGIRLDVIERRVAKAVRIDENISSFYRQNKLQFALVLAFHACGWLLGACETWVILRGLGEGVDFEIAFLITSLTVIINSLFFFMPSNIGVLEGGQVFLFLTLGLNPTVGLSLGIVKRMRKIFWISVGWLFLTHLSRALVRSGLAEGDLVVSATTSPAMQGGSNLR</sequence>
<feature type="transmembrane region" description="Helical" evidence="6">
    <location>
        <begin position="217"/>
        <end position="238"/>
    </location>
</feature>
<evidence type="ECO:0000256" key="2">
    <source>
        <dbReference type="ARBA" id="ARBA00022475"/>
    </source>
</evidence>
<dbReference type="Pfam" id="PF03706">
    <property type="entry name" value="LPG_synthase_TM"/>
    <property type="match status" value="1"/>
</dbReference>
<evidence type="ECO:0008006" key="8">
    <source>
        <dbReference type="Google" id="ProtNLM"/>
    </source>
</evidence>
<keyword evidence="4 6" id="KW-1133">Transmembrane helix</keyword>
<keyword evidence="2" id="KW-1003">Cell membrane</keyword>
<evidence type="ECO:0000256" key="6">
    <source>
        <dbReference type="SAM" id="Phobius"/>
    </source>
</evidence>
<dbReference type="InterPro" id="IPR022791">
    <property type="entry name" value="L-PG_synthase/AglD"/>
</dbReference>
<feature type="transmembrane region" description="Helical" evidence="6">
    <location>
        <begin position="280"/>
        <end position="299"/>
    </location>
</feature>
<feature type="transmembrane region" description="Helical" evidence="6">
    <location>
        <begin position="121"/>
        <end position="141"/>
    </location>
</feature>
<dbReference type="AlphaFoldDB" id="A0A382FCB8"/>
<feature type="transmembrane region" description="Helical" evidence="6">
    <location>
        <begin position="32"/>
        <end position="58"/>
    </location>
</feature>
<dbReference type="GO" id="GO:0005886">
    <property type="term" value="C:plasma membrane"/>
    <property type="evidence" value="ECO:0007669"/>
    <property type="project" value="UniProtKB-SubCell"/>
</dbReference>
<dbReference type="EMBL" id="UINC01049046">
    <property type="protein sequence ID" value="SVB60325.1"/>
    <property type="molecule type" value="Genomic_DNA"/>
</dbReference>
<dbReference type="PANTHER" id="PTHR40277">
    <property type="entry name" value="BLL5419 PROTEIN"/>
    <property type="match status" value="1"/>
</dbReference>
<dbReference type="NCBIfam" id="TIGR00374">
    <property type="entry name" value="flippase-like domain"/>
    <property type="match status" value="1"/>
</dbReference>
<protein>
    <recommendedName>
        <fullName evidence="8">Flippase-like domain-containing protein</fullName>
    </recommendedName>
</protein>
<gene>
    <name evidence="7" type="ORF">METZ01_LOCUS213179</name>
</gene>
<keyword evidence="5 6" id="KW-0472">Membrane</keyword>
<organism evidence="7">
    <name type="scientific">marine metagenome</name>
    <dbReference type="NCBI Taxonomy" id="408172"/>
    <lineage>
        <taxon>unclassified sequences</taxon>
        <taxon>metagenomes</taxon>
        <taxon>ecological metagenomes</taxon>
    </lineage>
</organism>
<reference evidence="7" key="1">
    <citation type="submission" date="2018-05" db="EMBL/GenBank/DDBJ databases">
        <authorList>
            <person name="Lanie J.A."/>
            <person name="Ng W.-L."/>
            <person name="Kazmierczak K.M."/>
            <person name="Andrzejewski T.M."/>
            <person name="Davidsen T.M."/>
            <person name="Wayne K.J."/>
            <person name="Tettelin H."/>
            <person name="Glass J.I."/>
            <person name="Rusch D."/>
            <person name="Podicherti R."/>
            <person name="Tsui H.-C.T."/>
            <person name="Winkler M.E."/>
        </authorList>
    </citation>
    <scope>NUCLEOTIDE SEQUENCE</scope>
</reference>
<evidence type="ECO:0000313" key="7">
    <source>
        <dbReference type="EMBL" id="SVB60325.1"/>
    </source>
</evidence>
<evidence type="ECO:0000256" key="5">
    <source>
        <dbReference type="ARBA" id="ARBA00023136"/>
    </source>
</evidence>
<dbReference type="PANTHER" id="PTHR40277:SF1">
    <property type="entry name" value="BLL5419 PROTEIN"/>
    <property type="match status" value="1"/>
</dbReference>
<evidence type="ECO:0000256" key="4">
    <source>
        <dbReference type="ARBA" id="ARBA00022989"/>
    </source>
</evidence>
<comment type="subcellular location">
    <subcellularLocation>
        <location evidence="1">Cell membrane</location>
        <topology evidence="1">Multi-pass membrane protein</topology>
    </subcellularLocation>
</comment>
<feature type="transmembrane region" description="Helical" evidence="6">
    <location>
        <begin position="147"/>
        <end position="168"/>
    </location>
</feature>
<keyword evidence="3 6" id="KW-0812">Transmembrane</keyword>
<accession>A0A382FCB8</accession>
<name>A0A382FCB8_9ZZZZ</name>
<evidence type="ECO:0000256" key="1">
    <source>
        <dbReference type="ARBA" id="ARBA00004651"/>
    </source>
</evidence>
<feature type="transmembrane region" description="Helical" evidence="6">
    <location>
        <begin position="250"/>
        <end position="268"/>
    </location>
</feature>
<proteinExistence type="predicted"/>